<dbReference type="HAMAP" id="MF_00460">
    <property type="entry name" value="UPF0125_RnfH"/>
    <property type="match status" value="1"/>
</dbReference>
<reference evidence="3 4" key="1">
    <citation type="submission" date="2015-12" db="EMBL/GenBank/DDBJ databases">
        <authorList>
            <person name="Shamseldin A."/>
            <person name="Moawad H."/>
            <person name="Abd El-Rahim W.M."/>
            <person name="Sadowsky M.J."/>
        </authorList>
    </citation>
    <scope>NUCLEOTIDE SEQUENCE [LARGE SCALE GENOMIC DNA]</scope>
    <source>
        <strain evidence="3 4">WF1</strain>
    </source>
</reference>
<dbReference type="Gene3D" id="3.10.20.280">
    <property type="entry name" value="RnfH-like"/>
    <property type="match status" value="1"/>
</dbReference>
<dbReference type="STRING" id="1420851.AU255_11365"/>
<dbReference type="SUPFAM" id="SSF54285">
    <property type="entry name" value="MoaD/ThiS"/>
    <property type="match status" value="1"/>
</dbReference>
<dbReference type="Pfam" id="PF03658">
    <property type="entry name" value="Ub-RnfH"/>
    <property type="match status" value="1"/>
</dbReference>
<dbReference type="NCBIfam" id="NF002490">
    <property type="entry name" value="PRK01777.1"/>
    <property type="match status" value="1"/>
</dbReference>
<organism evidence="3 4">
    <name type="scientific">Methyloprofundus sedimenti</name>
    <dbReference type="NCBI Taxonomy" id="1420851"/>
    <lineage>
        <taxon>Bacteria</taxon>
        <taxon>Pseudomonadati</taxon>
        <taxon>Pseudomonadota</taxon>
        <taxon>Gammaproteobacteria</taxon>
        <taxon>Methylococcales</taxon>
        <taxon>Methylococcaceae</taxon>
        <taxon>Methyloprofundus</taxon>
    </lineage>
</organism>
<sequence length="96" mass="10872">MQELLLNIEVAYARSDKQLIIPLQVTESCTVEQAIELSGIIGQFPEIDLAVNKVGIFSQVCLLSARLQENDRVEIYRSLVIDPMEARRQRAAKQSR</sequence>
<evidence type="ECO:0000256" key="1">
    <source>
        <dbReference type="ARBA" id="ARBA00010645"/>
    </source>
</evidence>
<dbReference type="Proteomes" id="UP000191980">
    <property type="component" value="Unassembled WGS sequence"/>
</dbReference>
<name>A0A1V8M9V0_9GAMM</name>
<evidence type="ECO:0000313" key="4">
    <source>
        <dbReference type="Proteomes" id="UP000191980"/>
    </source>
</evidence>
<comment type="similarity">
    <text evidence="1 2">Belongs to the UPF0125 (RnfH) family.</text>
</comment>
<evidence type="ECO:0000313" key="3">
    <source>
        <dbReference type="EMBL" id="OQK18384.1"/>
    </source>
</evidence>
<comment type="caution">
    <text evidence="3">The sequence shown here is derived from an EMBL/GenBank/DDBJ whole genome shotgun (WGS) entry which is preliminary data.</text>
</comment>
<dbReference type="InterPro" id="IPR005346">
    <property type="entry name" value="RnfH"/>
</dbReference>
<gene>
    <name evidence="3" type="ORF">AU255_11365</name>
</gene>
<dbReference type="InterPro" id="IPR016155">
    <property type="entry name" value="Mopterin_synth/thiamin_S_b"/>
</dbReference>
<proteinExistence type="inferred from homology"/>
<dbReference type="EMBL" id="LPUF01000001">
    <property type="protein sequence ID" value="OQK18384.1"/>
    <property type="molecule type" value="Genomic_DNA"/>
</dbReference>
<dbReference type="AlphaFoldDB" id="A0A1V8M9V0"/>
<keyword evidence="4" id="KW-1185">Reference proteome</keyword>
<evidence type="ECO:0000256" key="2">
    <source>
        <dbReference type="HAMAP-Rule" id="MF_00460"/>
    </source>
</evidence>
<protein>
    <recommendedName>
        <fullName evidence="2">UPF0125 protein AU255_11365</fullName>
    </recommendedName>
</protein>
<accession>A0A1V8M9V0</accession>
<dbReference type="InterPro" id="IPR037021">
    <property type="entry name" value="RnfH_sf"/>
</dbReference>
<dbReference type="PANTHER" id="PTHR37483:SF1">
    <property type="entry name" value="UPF0125 PROTEIN RATB"/>
    <property type="match status" value="1"/>
</dbReference>
<dbReference type="PANTHER" id="PTHR37483">
    <property type="entry name" value="UPF0125 PROTEIN RATB"/>
    <property type="match status" value="1"/>
</dbReference>
<dbReference type="OrthoDB" id="9796575at2"/>